<evidence type="ECO:0008006" key="3">
    <source>
        <dbReference type="Google" id="ProtNLM"/>
    </source>
</evidence>
<dbReference type="Proteomes" id="UP000288494">
    <property type="component" value="Segment"/>
</dbReference>
<sequence length="251" mass="28831">MKYITYLTIYSGTKLPPFYIGSTTLEKHLKGYHGSVLSKAYKEIYKNELLEHPELFDSCIVSEHPTREEALEAERMYQLRTDAAQNPLFFNRAVAAPKGFFGLSLPKEQHPLYGSHNAKGYIHSYNPVTLEQTFAPTVPEGYVEGRSPNYKASSHNKGRKWYNNGVDKGLFVEGKQPESWVLGGFLTDEHKKNLKRTDGIYDGNYHNLVYKIFKPTVTIVRPKKIWVNDGIKSFMISEIEFNSEIHYKGRL</sequence>
<dbReference type="EMBL" id="MK295203">
    <property type="protein sequence ID" value="AZV01054.1"/>
    <property type="molecule type" value="Genomic_DNA"/>
</dbReference>
<accession>A0A3T0ILV3</accession>
<keyword evidence="2" id="KW-1185">Reference proteome</keyword>
<evidence type="ECO:0000313" key="1">
    <source>
        <dbReference type="EMBL" id="AZV01054.1"/>
    </source>
</evidence>
<reference evidence="1 2" key="1">
    <citation type="submission" date="2018-12" db="EMBL/GenBank/DDBJ databases">
        <title>Characterization of novel bacteriophages infecting Shigella spp. and E. coli O157: H7.</title>
        <authorList>
            <person name="Shahin K."/>
            <person name="Bao H."/>
            <person name="Wang R."/>
        </authorList>
    </citation>
    <scope>NUCLEOTIDE SEQUENCE [LARGE SCALE GENOMIC DNA]</scope>
</reference>
<organism evidence="1 2">
    <name type="scientific">Escherichia phage vB_EcoM_005</name>
    <dbReference type="NCBI Taxonomy" id="2500761"/>
    <lineage>
        <taxon>Viruses</taxon>
        <taxon>Duplodnaviria</taxon>
        <taxon>Heunggongvirae</taxon>
        <taxon>Uroviricota</taxon>
        <taxon>Caudoviricetes</taxon>
        <taxon>Pantevenvirales</taxon>
        <taxon>Straboviridae</taxon>
        <taxon>Tevenvirinae</taxon>
        <taxon>Dhakavirus</taxon>
        <taxon>Dhakavirus ecom005</taxon>
    </lineage>
</organism>
<proteinExistence type="predicted"/>
<evidence type="ECO:0000313" key="2">
    <source>
        <dbReference type="Proteomes" id="UP000288494"/>
    </source>
</evidence>
<gene>
    <name evidence="1" type="ORF">vBEcoM005_167</name>
</gene>
<name>A0A3T0ILV3_9CAUD</name>
<protein>
    <recommendedName>
        <fullName evidence="3">GIY-YIG domain-containing protein</fullName>
    </recommendedName>
</protein>